<dbReference type="Gene3D" id="1.20.1090.10">
    <property type="entry name" value="Dehydroquinate synthase-like - alpha domain"/>
    <property type="match status" value="1"/>
</dbReference>
<sequence length="438" mass="48353">MADMTATVTETAEGFHVEGYEKITYDFTFLDGVFEPRNPQLANCYKQWGRCLAVSDQNIAGLYGDALRRYMAHHNIKLELFPIKIGEQAKTMATALSIVDKMIDFGIIRKEPVLVIGGGLTTDVAGFACAMHRRSTNFIRIPTTLIGLIDASVSIKMGCNYGKHKNKLGAYHAPIHTFLDFTFLKTLPKSQVRNGFAELIKITTCADLRSFDLLDKYCEGLIDTSFGRQEGSMSDIKQAADEINKRGIHVMLQLEAPNLRELNLLRVIAFGHTVSPTLELTPETPLRHGHAISVDMAYFTTLAWKRGLVSDRDHKRVLNLFSRAGLTMDHELFDDTVLMKGINAIYGVRDGYLHAAIPAPLGSCTFLEDVTEQEFKDALSLHKEICGGYPRGGAGIDAYVDASDTGVVEVDTNKLVNGLKKVVKVDVQSVSATPLNGY</sequence>
<dbReference type="GO" id="GO:0000166">
    <property type="term" value="F:nucleotide binding"/>
    <property type="evidence" value="ECO:0007669"/>
    <property type="project" value="UniProtKB-KW"/>
</dbReference>
<dbReference type="Pfam" id="PF24621">
    <property type="entry name" value="DHQS_C"/>
    <property type="match status" value="1"/>
</dbReference>
<dbReference type="CDD" id="cd08199">
    <property type="entry name" value="EEVS"/>
    <property type="match status" value="1"/>
</dbReference>
<evidence type="ECO:0000256" key="4">
    <source>
        <dbReference type="ARBA" id="ARBA00023027"/>
    </source>
</evidence>
<keyword evidence="5" id="KW-0456">Lyase</keyword>
<dbReference type="PANTHER" id="PTHR43622">
    <property type="entry name" value="3-DEHYDROQUINATE SYNTHASE"/>
    <property type="match status" value="1"/>
</dbReference>
<comment type="cofactor">
    <cofactor evidence="1">
        <name>NAD(+)</name>
        <dbReference type="ChEBI" id="CHEBI:57540"/>
    </cofactor>
</comment>
<gene>
    <name evidence="8" type="ORF">TWF730_003750</name>
</gene>
<dbReference type="PANTHER" id="PTHR43622:SF3">
    <property type="entry name" value="2-EPI-5-EPI-VALIOLONE SYNTHASE"/>
    <property type="match status" value="1"/>
</dbReference>
<proteinExistence type="predicted"/>
<dbReference type="GO" id="GO:0046872">
    <property type="term" value="F:metal ion binding"/>
    <property type="evidence" value="ECO:0007669"/>
    <property type="project" value="UniProtKB-KW"/>
</dbReference>
<dbReference type="InterPro" id="IPR035872">
    <property type="entry name" value="EEVS-like"/>
</dbReference>
<evidence type="ECO:0008006" key="10">
    <source>
        <dbReference type="Google" id="ProtNLM"/>
    </source>
</evidence>
<accession>A0AAV9U6J7</accession>
<dbReference type="InterPro" id="IPR056179">
    <property type="entry name" value="DHQS_C"/>
</dbReference>
<evidence type="ECO:0000259" key="6">
    <source>
        <dbReference type="Pfam" id="PF01761"/>
    </source>
</evidence>
<reference evidence="8 9" key="1">
    <citation type="submission" date="2019-10" db="EMBL/GenBank/DDBJ databases">
        <authorList>
            <person name="Palmer J.M."/>
        </authorList>
    </citation>
    <scope>NUCLEOTIDE SEQUENCE [LARGE SCALE GENOMIC DNA]</scope>
    <source>
        <strain evidence="8 9">TWF730</strain>
    </source>
</reference>
<dbReference type="Proteomes" id="UP001373714">
    <property type="component" value="Unassembled WGS sequence"/>
</dbReference>
<dbReference type="GO" id="GO:0003856">
    <property type="term" value="F:3-dehydroquinate synthase activity"/>
    <property type="evidence" value="ECO:0007669"/>
    <property type="project" value="TreeGrafter"/>
</dbReference>
<dbReference type="FunFam" id="3.40.50.1970:FF:000018">
    <property type="entry name" value="Related to 2-epi-5-epi-valiolone synthase"/>
    <property type="match status" value="1"/>
</dbReference>
<keyword evidence="2" id="KW-0479">Metal-binding</keyword>
<dbReference type="Pfam" id="PF01761">
    <property type="entry name" value="DHQ_synthase"/>
    <property type="match status" value="1"/>
</dbReference>
<evidence type="ECO:0000256" key="1">
    <source>
        <dbReference type="ARBA" id="ARBA00001911"/>
    </source>
</evidence>
<evidence type="ECO:0000313" key="8">
    <source>
        <dbReference type="EMBL" id="KAK6334536.1"/>
    </source>
</evidence>
<dbReference type="EMBL" id="JAVHNS010000015">
    <property type="protein sequence ID" value="KAK6334536.1"/>
    <property type="molecule type" value="Genomic_DNA"/>
</dbReference>
<dbReference type="InterPro" id="IPR030960">
    <property type="entry name" value="DHQS/DOIS_N"/>
</dbReference>
<dbReference type="Gene3D" id="3.40.50.1970">
    <property type="match status" value="1"/>
</dbReference>
<evidence type="ECO:0000259" key="7">
    <source>
        <dbReference type="Pfam" id="PF24621"/>
    </source>
</evidence>
<dbReference type="InterPro" id="IPR050071">
    <property type="entry name" value="Dehydroquinate_synthase"/>
</dbReference>
<feature type="domain" description="3-dehydroquinate synthase N-terminal" evidence="6">
    <location>
        <begin position="83"/>
        <end position="193"/>
    </location>
</feature>
<dbReference type="GO" id="GO:0017000">
    <property type="term" value="P:antibiotic biosynthetic process"/>
    <property type="evidence" value="ECO:0007669"/>
    <property type="project" value="InterPro"/>
</dbReference>
<evidence type="ECO:0000256" key="5">
    <source>
        <dbReference type="ARBA" id="ARBA00023239"/>
    </source>
</evidence>
<evidence type="ECO:0000256" key="2">
    <source>
        <dbReference type="ARBA" id="ARBA00022723"/>
    </source>
</evidence>
<keyword evidence="4" id="KW-0520">NAD</keyword>
<dbReference type="SUPFAM" id="SSF56796">
    <property type="entry name" value="Dehydroquinate synthase-like"/>
    <property type="match status" value="1"/>
</dbReference>
<keyword evidence="3" id="KW-0547">Nucleotide-binding</keyword>
<protein>
    <recommendedName>
        <fullName evidence="10">2-epi-5-epi-valiolone synthase</fullName>
    </recommendedName>
</protein>
<name>A0AAV9U6J7_9PEZI</name>
<keyword evidence="9" id="KW-1185">Reference proteome</keyword>
<dbReference type="AlphaFoldDB" id="A0AAV9U6J7"/>
<evidence type="ECO:0000313" key="9">
    <source>
        <dbReference type="Proteomes" id="UP001373714"/>
    </source>
</evidence>
<evidence type="ECO:0000256" key="3">
    <source>
        <dbReference type="ARBA" id="ARBA00022741"/>
    </source>
</evidence>
<feature type="domain" description="3-dehydroquinate synthase C-terminal" evidence="7">
    <location>
        <begin position="195"/>
        <end position="331"/>
    </location>
</feature>
<dbReference type="FunFam" id="1.20.1090.10:FF:000015">
    <property type="entry name" value="3-dehydroquinate synthase protein"/>
    <property type="match status" value="1"/>
</dbReference>
<organism evidence="8 9">
    <name type="scientific">Orbilia blumenaviensis</name>
    <dbReference type="NCBI Taxonomy" id="1796055"/>
    <lineage>
        <taxon>Eukaryota</taxon>
        <taxon>Fungi</taxon>
        <taxon>Dikarya</taxon>
        <taxon>Ascomycota</taxon>
        <taxon>Pezizomycotina</taxon>
        <taxon>Orbiliomycetes</taxon>
        <taxon>Orbiliales</taxon>
        <taxon>Orbiliaceae</taxon>
        <taxon>Orbilia</taxon>
    </lineage>
</organism>
<comment type="caution">
    <text evidence="8">The sequence shown here is derived from an EMBL/GenBank/DDBJ whole genome shotgun (WGS) entry which is preliminary data.</text>
</comment>